<comment type="caution">
    <text evidence="2">The sequence shown here is derived from an EMBL/GenBank/DDBJ whole genome shotgun (WGS) entry which is preliminary data.</text>
</comment>
<proteinExistence type="predicted"/>
<dbReference type="EMBL" id="JAGUCO010000002">
    <property type="protein sequence ID" value="MBS2097391.1"/>
    <property type="molecule type" value="Genomic_DNA"/>
</dbReference>
<keyword evidence="3" id="KW-1185">Reference proteome</keyword>
<protein>
    <recommendedName>
        <fullName evidence="4">Outer membrane protein beta-barrel domain-containing protein</fullName>
    </recommendedName>
</protein>
<evidence type="ECO:0000313" key="3">
    <source>
        <dbReference type="Proteomes" id="UP000708576"/>
    </source>
</evidence>
<evidence type="ECO:0000313" key="2">
    <source>
        <dbReference type="EMBL" id="MBS2097391.1"/>
    </source>
</evidence>
<evidence type="ECO:0008006" key="4">
    <source>
        <dbReference type="Google" id="ProtNLM"/>
    </source>
</evidence>
<organism evidence="2 3">
    <name type="scientific">Carboxylicivirga linearis</name>
    <dbReference type="NCBI Taxonomy" id="1628157"/>
    <lineage>
        <taxon>Bacteria</taxon>
        <taxon>Pseudomonadati</taxon>
        <taxon>Bacteroidota</taxon>
        <taxon>Bacteroidia</taxon>
        <taxon>Marinilabiliales</taxon>
        <taxon>Marinilabiliaceae</taxon>
        <taxon>Carboxylicivirga</taxon>
    </lineage>
</organism>
<feature type="signal peptide" evidence="1">
    <location>
        <begin position="1"/>
        <end position="20"/>
    </location>
</feature>
<name>A0ABS5JSM5_9BACT</name>
<dbReference type="RefSeq" id="WP_212213722.1">
    <property type="nucleotide sequence ID" value="NZ_JAGUCO010000002.1"/>
</dbReference>
<gene>
    <name evidence="2" type="ORF">KEM10_03810</name>
</gene>
<keyword evidence="1" id="KW-0732">Signal</keyword>
<dbReference type="Proteomes" id="UP000708576">
    <property type="component" value="Unassembled WGS sequence"/>
</dbReference>
<evidence type="ECO:0000256" key="1">
    <source>
        <dbReference type="SAM" id="SignalP"/>
    </source>
</evidence>
<sequence length="414" mass="48189">MKRNVVLPLLWFFICLSSVAQNDWKKGFVLLSETDTLNGFLENWNSKLDTRKCYFRSDENSEAQQFHPDEIYGYRYQNGKYYVSKQIEAINPDKPVFVEYLTESKVSLYYYKDHLNRYFIEKEGVFYELKNTTRTYRDSFDVTYQVDAKEYIGILRYLFRDANMESEINNTRLTSKSLTNLVKQYHDIACNDEVCIIYKKAPNKAKVRWAAMVGGEINKLDFGGYTKTDNQLSYSAGIKLIIENVFATTDNFFLEADLQYQKLSSYNISKATDRNIQLHYHDVFYMLSDQNSIINNQVKELNVDMGAHMLKLPLLANYYLSKGAVKPYISAGLSMVYVVSQNKDFKLNEFYQAFDQSIPSFQLGPIVKIGCSIPISNKYLILEMQYEQTKSSNINEVLRFGRDGFALNVAYTFN</sequence>
<accession>A0ABS5JSM5</accession>
<feature type="chain" id="PRO_5047212428" description="Outer membrane protein beta-barrel domain-containing protein" evidence="1">
    <location>
        <begin position="21"/>
        <end position="414"/>
    </location>
</feature>
<reference evidence="2 3" key="1">
    <citation type="journal article" date="2015" name="Int. J. Syst. Evol. Microbiol.">
        <title>Carboxylicivirga linearis sp. nov., isolated from a sea cucumber culture pond.</title>
        <authorList>
            <person name="Wang F.Q."/>
            <person name="Zhou Y.X."/>
            <person name="Lin X.Z."/>
            <person name="Chen G.J."/>
            <person name="Du Z.J."/>
        </authorList>
    </citation>
    <scope>NUCLEOTIDE SEQUENCE [LARGE SCALE GENOMIC DNA]</scope>
    <source>
        <strain evidence="2 3">FB218</strain>
    </source>
</reference>